<feature type="region of interest" description="Disordered" evidence="1">
    <location>
        <begin position="1"/>
        <end position="65"/>
    </location>
</feature>
<dbReference type="EMBL" id="JEMA01000449">
    <property type="protein sequence ID" value="KYF69776.1"/>
    <property type="molecule type" value="Genomic_DNA"/>
</dbReference>
<gene>
    <name evidence="2" type="ORF">BE15_10170</name>
</gene>
<organism evidence="2 3">
    <name type="scientific">Sorangium cellulosum</name>
    <name type="common">Polyangium cellulosum</name>
    <dbReference type="NCBI Taxonomy" id="56"/>
    <lineage>
        <taxon>Bacteria</taxon>
        <taxon>Pseudomonadati</taxon>
        <taxon>Myxococcota</taxon>
        <taxon>Polyangia</taxon>
        <taxon>Polyangiales</taxon>
        <taxon>Polyangiaceae</taxon>
        <taxon>Sorangium</taxon>
    </lineage>
</organism>
<dbReference type="Proteomes" id="UP000075260">
    <property type="component" value="Unassembled WGS sequence"/>
</dbReference>
<comment type="caution">
    <text evidence="2">The sequence shown here is derived from an EMBL/GenBank/DDBJ whole genome shotgun (WGS) entry which is preliminary data.</text>
</comment>
<proteinExistence type="predicted"/>
<evidence type="ECO:0000313" key="3">
    <source>
        <dbReference type="Proteomes" id="UP000075260"/>
    </source>
</evidence>
<name>A0A150QQ15_SORCE</name>
<evidence type="ECO:0000256" key="1">
    <source>
        <dbReference type="SAM" id="MobiDB-lite"/>
    </source>
</evidence>
<evidence type="ECO:0000313" key="2">
    <source>
        <dbReference type="EMBL" id="KYF69776.1"/>
    </source>
</evidence>
<dbReference type="AlphaFoldDB" id="A0A150QQ15"/>
<accession>A0A150QQ15</accession>
<sequence length="299" mass="32605">MAQKKEAPAKRQKPPHPATVAQKKEAPAKRQKPPHPATVAQRKDARAEETAPGGGAVQRMEEDKYDRQNRIAASALGVAAGKRTNNHGNKVVTLASLVSSDVVEKLALYSSTKAETLLYRTIVAPAQINELNGDIVELSRKGSKLIGSFASLNVNAKESEAAIYYQYLGSKVEELGLQLREPHVNAAGGMVDNGSMDVAMANNTDPVKWAWYSYARNTPSSGWEKMTGLKRPHTPQFAEIGLGGFVPRIVYDWYNDVYYATPHYNVVIGKGLVNAYVELSGANTWTTKAIYNAGAGKFW</sequence>
<reference evidence="2 3" key="1">
    <citation type="submission" date="2014-02" db="EMBL/GenBank/DDBJ databases">
        <title>The small core and large imbalanced accessory genome model reveals a collaborative survival strategy of Sorangium cellulosum strains in nature.</title>
        <authorList>
            <person name="Han K."/>
            <person name="Peng R."/>
            <person name="Blom J."/>
            <person name="Li Y.-Z."/>
        </authorList>
    </citation>
    <scope>NUCLEOTIDE SEQUENCE [LARGE SCALE GENOMIC DNA]</scope>
    <source>
        <strain evidence="2 3">So0008-312</strain>
    </source>
</reference>
<protein>
    <submittedName>
        <fullName evidence="2">Uncharacterized protein</fullName>
    </submittedName>
</protein>